<dbReference type="Proteomes" id="UP000199657">
    <property type="component" value="Unassembled WGS sequence"/>
</dbReference>
<organism evidence="2 3">
    <name type="scientific">Aquisalimonas asiatica</name>
    <dbReference type="NCBI Taxonomy" id="406100"/>
    <lineage>
        <taxon>Bacteria</taxon>
        <taxon>Pseudomonadati</taxon>
        <taxon>Pseudomonadota</taxon>
        <taxon>Gammaproteobacteria</taxon>
        <taxon>Chromatiales</taxon>
        <taxon>Ectothiorhodospiraceae</taxon>
        <taxon>Aquisalimonas</taxon>
    </lineage>
</organism>
<dbReference type="GO" id="GO:0008616">
    <property type="term" value="P:tRNA queuosine(34) biosynthetic process"/>
    <property type="evidence" value="ECO:0007669"/>
    <property type="project" value="UniProtKB-KW"/>
</dbReference>
<dbReference type="AlphaFoldDB" id="A0A1H8U5D7"/>
<evidence type="ECO:0000256" key="1">
    <source>
        <dbReference type="ARBA" id="ARBA00022785"/>
    </source>
</evidence>
<protein>
    <submittedName>
        <fullName evidence="2">Queuosine biosynthesis protein QueC</fullName>
    </submittedName>
</protein>
<dbReference type="Gene3D" id="3.40.50.620">
    <property type="entry name" value="HUPs"/>
    <property type="match status" value="1"/>
</dbReference>
<sequence length="203" mass="23501">MRRIRDAVNADESRFPGRIAELEVHDMGAMRNNPEIHDALADIRRRRHSGWQYYPLSSYIQQQGLDGIELTAQKYDSLSVILDGMLEPFETPFGASYRISGKHQGTPEHTVFSRFTFPIIDVSKREMHTQAAEHGFLPLMEETWFCHSPLKDGSQCGTCTPCIVSIRGGMGYRVPLKTRLRYRTRTPRRLFWAIRKKLRRTFG</sequence>
<keyword evidence="1" id="KW-0671">Queuosine biosynthesis</keyword>
<dbReference type="EMBL" id="FOEG01000005">
    <property type="protein sequence ID" value="SEO98053.1"/>
    <property type="molecule type" value="Genomic_DNA"/>
</dbReference>
<keyword evidence="3" id="KW-1185">Reference proteome</keyword>
<accession>A0A1H8U5D7</accession>
<reference evidence="2 3" key="1">
    <citation type="submission" date="2016-10" db="EMBL/GenBank/DDBJ databases">
        <authorList>
            <person name="de Groot N.N."/>
        </authorList>
    </citation>
    <scope>NUCLEOTIDE SEQUENCE [LARGE SCALE GENOMIC DNA]</scope>
    <source>
        <strain evidence="2 3">CGMCC 1.6291</strain>
    </source>
</reference>
<dbReference type="InterPro" id="IPR018317">
    <property type="entry name" value="QueC"/>
</dbReference>
<dbReference type="STRING" id="406100.SAMN04488052_105172"/>
<evidence type="ECO:0000313" key="2">
    <source>
        <dbReference type="EMBL" id="SEO98053.1"/>
    </source>
</evidence>
<gene>
    <name evidence="2" type="ORF">SAMN04488052_105172</name>
</gene>
<name>A0A1H8U5D7_9GAMM</name>
<dbReference type="Pfam" id="PF06508">
    <property type="entry name" value="QueC"/>
    <property type="match status" value="1"/>
</dbReference>
<evidence type="ECO:0000313" key="3">
    <source>
        <dbReference type="Proteomes" id="UP000199657"/>
    </source>
</evidence>
<dbReference type="InterPro" id="IPR014729">
    <property type="entry name" value="Rossmann-like_a/b/a_fold"/>
</dbReference>
<proteinExistence type="predicted"/>